<comment type="caution">
    <text evidence="4">The sequence shown here is derived from an EMBL/GenBank/DDBJ whole genome shotgun (WGS) entry which is preliminary data.</text>
</comment>
<keyword evidence="5" id="KW-1185">Reference proteome</keyword>
<organism evidence="4 5">
    <name type="scientific">Microthlaspi erraticum</name>
    <dbReference type="NCBI Taxonomy" id="1685480"/>
    <lineage>
        <taxon>Eukaryota</taxon>
        <taxon>Viridiplantae</taxon>
        <taxon>Streptophyta</taxon>
        <taxon>Embryophyta</taxon>
        <taxon>Tracheophyta</taxon>
        <taxon>Spermatophyta</taxon>
        <taxon>Magnoliopsida</taxon>
        <taxon>eudicotyledons</taxon>
        <taxon>Gunneridae</taxon>
        <taxon>Pentapetalae</taxon>
        <taxon>rosids</taxon>
        <taxon>malvids</taxon>
        <taxon>Brassicales</taxon>
        <taxon>Brassicaceae</taxon>
        <taxon>Coluteocarpeae</taxon>
        <taxon>Microthlaspi</taxon>
    </lineage>
</organism>
<protein>
    <submittedName>
        <fullName evidence="4">Uncharacterized protein</fullName>
    </submittedName>
</protein>
<dbReference type="OrthoDB" id="1113105at2759"/>
<reference evidence="4" key="1">
    <citation type="submission" date="2020-01" db="EMBL/GenBank/DDBJ databases">
        <authorList>
            <person name="Mishra B."/>
        </authorList>
    </citation>
    <scope>NUCLEOTIDE SEQUENCE [LARGE SCALE GENOMIC DNA]</scope>
</reference>
<feature type="region of interest" description="Disordered" evidence="2">
    <location>
        <begin position="1"/>
        <end position="64"/>
    </location>
</feature>
<dbReference type="AlphaFoldDB" id="A0A6D2L122"/>
<keyword evidence="1" id="KW-0175">Coiled coil</keyword>
<dbReference type="EMBL" id="CACVBM020001527">
    <property type="protein sequence ID" value="CAA7053218.1"/>
    <property type="molecule type" value="Genomic_DNA"/>
</dbReference>
<keyword evidence="3" id="KW-1133">Transmembrane helix</keyword>
<feature type="transmembrane region" description="Helical" evidence="3">
    <location>
        <begin position="169"/>
        <end position="186"/>
    </location>
</feature>
<name>A0A6D2L122_9BRAS</name>
<evidence type="ECO:0000313" key="4">
    <source>
        <dbReference type="EMBL" id="CAA7053218.1"/>
    </source>
</evidence>
<evidence type="ECO:0000256" key="2">
    <source>
        <dbReference type="SAM" id="MobiDB-lite"/>
    </source>
</evidence>
<gene>
    <name evidence="4" type="ORF">MERR_LOCUS40453</name>
</gene>
<keyword evidence="3" id="KW-0812">Transmembrane</keyword>
<feature type="coiled-coil region" evidence="1">
    <location>
        <begin position="128"/>
        <end position="155"/>
    </location>
</feature>
<accession>A0A6D2L122</accession>
<dbReference type="Proteomes" id="UP000467841">
    <property type="component" value="Unassembled WGS sequence"/>
</dbReference>
<keyword evidence="3" id="KW-0472">Membrane</keyword>
<evidence type="ECO:0000256" key="1">
    <source>
        <dbReference type="SAM" id="Coils"/>
    </source>
</evidence>
<evidence type="ECO:0000313" key="5">
    <source>
        <dbReference type="Proteomes" id="UP000467841"/>
    </source>
</evidence>
<proteinExistence type="predicted"/>
<evidence type="ECO:0000256" key="3">
    <source>
        <dbReference type="SAM" id="Phobius"/>
    </source>
</evidence>
<sequence length="187" mass="21314">MGPHSWVATSSSSSYSLDENTIRDGEYGMPSTVTAVEGSSGKRLAPNKTLGKYTSPANSERLVDNHKPGYHIRKWWDRVIEEELEILHSEIKRVSGEVESLQTHHRAGMEELISELKDGELTFIIMDMRIAEKRIADLKEEQEQSKAEITRLELVIGDFNKKYKAVESTFAIAALFLLLAWFLVWFK</sequence>